<evidence type="ECO:0000256" key="1">
    <source>
        <dbReference type="SAM" id="Phobius"/>
    </source>
</evidence>
<name>A0ABR1U334_9PEZI</name>
<sequence>MHALLRPAKDFSVKLVAHVTRLLVVLVVVVLIDLMFHHALDLGEHGGRKFGANHALVVLGNQAVSRLFPYPVAGPGPVKRPGGSAGVGPEGLVLNQGDEPVVGRRSCLQRDTAGLEHSRGVLQVPTEEHTLGVVRDGNDPIVVIVQNSLYEDEELYIGRKASEFGKHLGSGIPCV</sequence>
<dbReference type="Proteomes" id="UP001444661">
    <property type="component" value="Unassembled WGS sequence"/>
</dbReference>
<protein>
    <submittedName>
        <fullName evidence="2">Uncharacterized protein</fullName>
    </submittedName>
</protein>
<dbReference type="EMBL" id="JAQQWK010000002">
    <property type="protein sequence ID" value="KAK8052521.1"/>
    <property type="molecule type" value="Genomic_DNA"/>
</dbReference>
<reference evidence="2 3" key="1">
    <citation type="submission" date="2023-01" db="EMBL/GenBank/DDBJ databases">
        <title>Analysis of 21 Apiospora genomes using comparative genomics revels a genus with tremendous synthesis potential of carbohydrate active enzymes and secondary metabolites.</title>
        <authorList>
            <person name="Sorensen T."/>
        </authorList>
    </citation>
    <scope>NUCLEOTIDE SEQUENCE [LARGE SCALE GENOMIC DNA]</scope>
    <source>
        <strain evidence="2 3">CBS 33761</strain>
    </source>
</reference>
<organism evidence="2 3">
    <name type="scientific">Apiospora rasikravindrae</name>
    <dbReference type="NCBI Taxonomy" id="990691"/>
    <lineage>
        <taxon>Eukaryota</taxon>
        <taxon>Fungi</taxon>
        <taxon>Dikarya</taxon>
        <taxon>Ascomycota</taxon>
        <taxon>Pezizomycotina</taxon>
        <taxon>Sordariomycetes</taxon>
        <taxon>Xylariomycetidae</taxon>
        <taxon>Amphisphaeriales</taxon>
        <taxon>Apiosporaceae</taxon>
        <taxon>Apiospora</taxon>
    </lineage>
</organism>
<keyword evidence="1" id="KW-0472">Membrane</keyword>
<accession>A0ABR1U334</accession>
<evidence type="ECO:0000313" key="2">
    <source>
        <dbReference type="EMBL" id="KAK8052521.1"/>
    </source>
</evidence>
<comment type="caution">
    <text evidence="2">The sequence shown here is derived from an EMBL/GenBank/DDBJ whole genome shotgun (WGS) entry which is preliminary data.</text>
</comment>
<keyword evidence="1" id="KW-1133">Transmembrane helix</keyword>
<keyword evidence="3" id="KW-1185">Reference proteome</keyword>
<proteinExistence type="predicted"/>
<keyword evidence="1" id="KW-0812">Transmembrane</keyword>
<evidence type="ECO:0000313" key="3">
    <source>
        <dbReference type="Proteomes" id="UP001444661"/>
    </source>
</evidence>
<gene>
    <name evidence="2" type="ORF">PG993_003906</name>
</gene>
<feature type="transmembrane region" description="Helical" evidence="1">
    <location>
        <begin position="20"/>
        <end position="40"/>
    </location>
</feature>